<evidence type="ECO:0000259" key="10">
    <source>
        <dbReference type="PROSITE" id="PS50126"/>
    </source>
</evidence>
<keyword evidence="6 8" id="KW-0269">Exonuclease</keyword>
<dbReference type="Pfam" id="PF00575">
    <property type="entry name" value="S1"/>
    <property type="match status" value="1"/>
</dbReference>
<dbReference type="SMART" id="SM00955">
    <property type="entry name" value="RNB"/>
    <property type="match status" value="1"/>
</dbReference>
<evidence type="ECO:0000256" key="2">
    <source>
        <dbReference type="ARBA" id="ARBA00004496"/>
    </source>
</evidence>
<dbReference type="InterPro" id="IPR001900">
    <property type="entry name" value="RNase_II/R"/>
</dbReference>
<dbReference type="GO" id="GO:0008859">
    <property type="term" value="F:exoribonuclease II activity"/>
    <property type="evidence" value="ECO:0007669"/>
    <property type="project" value="UniProtKB-EC"/>
</dbReference>
<evidence type="ECO:0000256" key="8">
    <source>
        <dbReference type="HAMAP-Rule" id="MF_01895"/>
    </source>
</evidence>
<dbReference type="SMART" id="SM00316">
    <property type="entry name" value="S1"/>
    <property type="match status" value="2"/>
</dbReference>
<feature type="compositionally biased region" description="Basic and acidic residues" evidence="9">
    <location>
        <begin position="23"/>
        <end position="36"/>
    </location>
</feature>
<comment type="catalytic activity">
    <reaction evidence="1 8">
        <text>Exonucleolytic cleavage in the 3'- to 5'-direction to yield nucleoside 5'-phosphates.</text>
        <dbReference type="EC" id="3.1.13.1"/>
    </reaction>
</comment>
<keyword evidence="12" id="KW-1185">Reference proteome</keyword>
<feature type="domain" description="S1 motif" evidence="10">
    <location>
        <begin position="654"/>
        <end position="734"/>
    </location>
</feature>
<evidence type="ECO:0000256" key="6">
    <source>
        <dbReference type="ARBA" id="ARBA00022839"/>
    </source>
</evidence>
<evidence type="ECO:0000256" key="3">
    <source>
        <dbReference type="ARBA" id="ARBA00022490"/>
    </source>
</evidence>
<dbReference type="InterPro" id="IPR003029">
    <property type="entry name" value="S1_domain"/>
</dbReference>
<keyword evidence="3 8" id="KW-0963">Cytoplasm</keyword>
<dbReference type="PROSITE" id="PS01175">
    <property type="entry name" value="RIBONUCLEASE_II"/>
    <property type="match status" value="1"/>
</dbReference>
<keyword evidence="7 8" id="KW-0694">RNA-binding</keyword>
<dbReference type="NCBIfam" id="TIGR02063">
    <property type="entry name" value="RNase_R"/>
    <property type="match status" value="1"/>
</dbReference>
<name>A0ABX1V995_9PLAN</name>
<feature type="region of interest" description="Disordered" evidence="9">
    <location>
        <begin position="1"/>
        <end position="36"/>
    </location>
</feature>
<feature type="region of interest" description="Disordered" evidence="9">
    <location>
        <begin position="732"/>
        <end position="810"/>
    </location>
</feature>
<proteinExistence type="inferred from homology"/>
<keyword evidence="5 8" id="KW-0378">Hydrolase</keyword>
<keyword evidence="4 8" id="KW-0540">Nuclease</keyword>
<evidence type="ECO:0000256" key="9">
    <source>
        <dbReference type="SAM" id="MobiDB-lite"/>
    </source>
</evidence>
<comment type="subcellular location">
    <subcellularLocation>
        <location evidence="2 8">Cytoplasm</location>
    </subcellularLocation>
</comment>
<dbReference type="InterPro" id="IPR050180">
    <property type="entry name" value="RNR_Ribonuclease"/>
</dbReference>
<feature type="compositionally biased region" description="Low complexity" evidence="9">
    <location>
        <begin position="757"/>
        <end position="783"/>
    </location>
</feature>
<comment type="caution">
    <text evidence="11">The sequence shown here is derived from an EMBL/GenBank/DDBJ whole genome shotgun (WGS) entry which is preliminary data.</text>
</comment>
<dbReference type="InterPro" id="IPR022966">
    <property type="entry name" value="RNase_II/R_CS"/>
</dbReference>
<dbReference type="PANTHER" id="PTHR23355">
    <property type="entry name" value="RIBONUCLEASE"/>
    <property type="match status" value="1"/>
</dbReference>
<dbReference type="EC" id="3.1.13.1" evidence="8"/>
<dbReference type="CDD" id="cd04471">
    <property type="entry name" value="S1_RNase_R"/>
    <property type="match status" value="1"/>
</dbReference>
<dbReference type="HAMAP" id="MF_01895">
    <property type="entry name" value="RNase_R"/>
    <property type="match status" value="1"/>
</dbReference>
<dbReference type="NCBIfam" id="TIGR00358">
    <property type="entry name" value="3_prime_RNase"/>
    <property type="match status" value="1"/>
</dbReference>
<dbReference type="InterPro" id="IPR011805">
    <property type="entry name" value="RNase_R"/>
</dbReference>
<protein>
    <recommendedName>
        <fullName evidence="8">Ribonuclease R</fullName>
        <shortName evidence="8">RNase R</shortName>
        <ecNumber evidence="8">3.1.13.1</ecNumber>
    </recommendedName>
</protein>
<evidence type="ECO:0000256" key="4">
    <source>
        <dbReference type="ARBA" id="ARBA00022722"/>
    </source>
</evidence>
<evidence type="ECO:0000256" key="5">
    <source>
        <dbReference type="ARBA" id="ARBA00022801"/>
    </source>
</evidence>
<comment type="similarity">
    <text evidence="8">Belongs to the RNR ribonuclease family. RNase R subfamily.</text>
</comment>
<dbReference type="Pfam" id="PF17876">
    <property type="entry name" value="CSD2"/>
    <property type="match status" value="1"/>
</dbReference>
<dbReference type="RefSeq" id="WP_171182540.1">
    <property type="nucleotide sequence ID" value="NZ_WTPX01000002.1"/>
</dbReference>
<gene>
    <name evidence="8 11" type="primary">rnr</name>
    <name evidence="11" type="ORF">LzC2_00830</name>
</gene>
<feature type="compositionally biased region" description="Basic residues" evidence="9">
    <location>
        <begin position="1"/>
        <end position="14"/>
    </location>
</feature>
<dbReference type="Pfam" id="PF00773">
    <property type="entry name" value="RNB"/>
    <property type="match status" value="1"/>
</dbReference>
<comment type="function">
    <text evidence="8">3'-5' exoribonuclease that releases 5'-nucleoside monophosphates and is involved in maturation of structured RNAs.</text>
</comment>
<dbReference type="InterPro" id="IPR040476">
    <property type="entry name" value="CSD2"/>
</dbReference>
<dbReference type="InterPro" id="IPR013223">
    <property type="entry name" value="RNase_B_OB_dom"/>
</dbReference>
<dbReference type="InterPro" id="IPR012340">
    <property type="entry name" value="NA-bd_OB-fold"/>
</dbReference>
<dbReference type="PROSITE" id="PS50126">
    <property type="entry name" value="S1"/>
    <property type="match status" value="1"/>
</dbReference>
<sequence>MSTTKRRAPKKRTGKNASSDSSPRSDRTASEDGSAEDRVLDLLTHPDYQPVKAATLLKKLGGSPQLKADNRTALDALLANGKALADRGAKLRARHRPGVSIGRIKTTRSGDAWVAMNDPRGRDHDVYVRRSDMADAHDGDEVEVRIVNRKGGRDGSRITGEVVSVIERQTTRFVGTYDETGRNAFVRVDGDAFLEPIPIGDPGAHPAEPGEKVVIDVLKFPSAGRPGEAVVIEVLGRRGDAGVDELGVMREFDLPEEFPDEVLAAASEEARRFDEEFIGDRLDLTKETVVTIDPKTARDFDDAISLKRIGNGHWVLGVHIADVAHFVKPGSALDKEAKDRATSVYLPGKVIPMLPEIISNGLASLQQGKVRYVKTCFIEFDPTGIPVKTRFANAAIKVTKRFAYEQVMPIVDDPDSFTRKVRKDVRHLLLDMYSLAMTLRKRRFAAGALEMHMPEVTLDLNKKGEVVGASEAHHDASHEIIEEFMLAANVAVAQALEARGLPFIRRVHDDPDEAKLKKFSEFVGTLGFNLKQYQSRPHLQALLDEVKHETEAPAVNYALLRSMKQAEYSPGDGGHYALAFPCYAHFTSPIRRYPDLTIHRLIDALCRGEKPKTQGEAELTALANHCSDRSRRADKAERELIRVKLLEYLEDRVGEEFDAVVTGVMNFGVFVRGVELPAEGMIPREALGGGWFDHDATAHTLTSRDGVTYRLGMPLKVKVAEVDVEGRNLQFELAETPQADSGDRSGGRGGSPKGDRGSSNPRGRSKGRSSSSRSGSSKGRGNSADGAKGGGRRPTKAAEDKPKKKRSRRR</sequence>
<organism evidence="11 12">
    <name type="scientific">Alienimonas chondri</name>
    <dbReference type="NCBI Taxonomy" id="2681879"/>
    <lineage>
        <taxon>Bacteria</taxon>
        <taxon>Pseudomonadati</taxon>
        <taxon>Planctomycetota</taxon>
        <taxon>Planctomycetia</taxon>
        <taxon>Planctomycetales</taxon>
        <taxon>Planctomycetaceae</taxon>
        <taxon>Alienimonas</taxon>
    </lineage>
</organism>
<dbReference type="EMBL" id="WTPX01000002">
    <property type="protein sequence ID" value="NNJ24036.1"/>
    <property type="molecule type" value="Genomic_DNA"/>
</dbReference>
<evidence type="ECO:0000313" key="12">
    <source>
        <dbReference type="Proteomes" id="UP000609651"/>
    </source>
</evidence>
<evidence type="ECO:0000313" key="11">
    <source>
        <dbReference type="EMBL" id="NNJ24036.1"/>
    </source>
</evidence>
<dbReference type="Gene3D" id="2.40.50.140">
    <property type="entry name" value="Nucleic acid-binding proteins"/>
    <property type="match status" value="2"/>
</dbReference>
<dbReference type="Pfam" id="PF08206">
    <property type="entry name" value="OB_RNB"/>
    <property type="match status" value="1"/>
</dbReference>
<accession>A0ABX1V995</accession>
<evidence type="ECO:0000256" key="7">
    <source>
        <dbReference type="ARBA" id="ARBA00022884"/>
    </source>
</evidence>
<dbReference type="SUPFAM" id="SSF50249">
    <property type="entry name" value="Nucleic acid-binding proteins"/>
    <property type="match status" value="4"/>
</dbReference>
<dbReference type="PANTHER" id="PTHR23355:SF9">
    <property type="entry name" value="DIS3-LIKE EXONUCLEASE 2"/>
    <property type="match status" value="1"/>
</dbReference>
<dbReference type="InterPro" id="IPR004476">
    <property type="entry name" value="RNase_II/RNase_R"/>
</dbReference>
<reference evidence="11 12" key="1">
    <citation type="journal article" date="2020" name="Syst. Appl. Microbiol.">
        <title>Alienimonas chondri sp. nov., a novel planctomycete isolated from the biofilm of the red alga Chondrus crispus.</title>
        <authorList>
            <person name="Vitorino I."/>
            <person name="Albuquerque L."/>
            <person name="Wiegand S."/>
            <person name="Kallscheuer N."/>
            <person name="da Costa M.S."/>
            <person name="Lobo-da-Cunha A."/>
            <person name="Jogler C."/>
            <person name="Lage O.M."/>
        </authorList>
    </citation>
    <scope>NUCLEOTIDE SEQUENCE [LARGE SCALE GENOMIC DNA]</scope>
    <source>
        <strain evidence="11 12">LzC2</strain>
    </source>
</reference>
<dbReference type="Proteomes" id="UP000609651">
    <property type="component" value="Unassembled WGS sequence"/>
</dbReference>
<evidence type="ECO:0000256" key="1">
    <source>
        <dbReference type="ARBA" id="ARBA00001849"/>
    </source>
</evidence>